<evidence type="ECO:0000313" key="2">
    <source>
        <dbReference type="EMBL" id="MDR9896237.1"/>
    </source>
</evidence>
<dbReference type="Proteomes" id="UP000667802">
    <property type="component" value="Unassembled WGS sequence"/>
</dbReference>
<sequence length="213" mass="21921">MKVKLISYLALTLGLVASSLAPAAAVKYKTNTVYKATVNNVTAVYIDAPVGARVAVDLGNLPRTYTRVAGACGEVKLSPPKGNTSFTDLKVDGTAIDYASLATQTLPACTNGTFVEARAANFKTAKGQVVIVGKTAGASVSIEVPAASTRTVGVNGCGTGILRPQKGTTLPATFKIDGTTYTLADLPDSGEVPVCRKLANGTYSTFVPASWSQ</sequence>
<keyword evidence="1" id="KW-0732">Signal</keyword>
<dbReference type="EMBL" id="JAALHA020000007">
    <property type="protein sequence ID" value="MDR9896237.1"/>
    <property type="molecule type" value="Genomic_DNA"/>
</dbReference>
<evidence type="ECO:0008006" key="4">
    <source>
        <dbReference type="Google" id="ProtNLM"/>
    </source>
</evidence>
<dbReference type="RefSeq" id="WP_208338925.1">
    <property type="nucleotide sequence ID" value="NZ_CAWQFN010000334.1"/>
</dbReference>
<organism evidence="2 3">
    <name type="scientific">Aetokthonos hydrillicola Thurmond2011</name>
    <dbReference type="NCBI Taxonomy" id="2712845"/>
    <lineage>
        <taxon>Bacteria</taxon>
        <taxon>Bacillati</taxon>
        <taxon>Cyanobacteriota</taxon>
        <taxon>Cyanophyceae</taxon>
        <taxon>Nostocales</taxon>
        <taxon>Hapalosiphonaceae</taxon>
        <taxon>Aetokthonos</taxon>
    </lineage>
</organism>
<feature type="chain" id="PRO_5042997271" description="Alpha-amylase" evidence="1">
    <location>
        <begin position="24"/>
        <end position="213"/>
    </location>
</feature>
<proteinExistence type="predicted"/>
<evidence type="ECO:0000256" key="1">
    <source>
        <dbReference type="SAM" id="SignalP"/>
    </source>
</evidence>
<evidence type="ECO:0000313" key="3">
    <source>
        <dbReference type="Proteomes" id="UP000667802"/>
    </source>
</evidence>
<name>A0AAP5M9Z7_9CYAN</name>
<feature type="signal peptide" evidence="1">
    <location>
        <begin position="1"/>
        <end position="23"/>
    </location>
</feature>
<keyword evidence="3" id="KW-1185">Reference proteome</keyword>
<accession>A0AAP5M9Z7</accession>
<protein>
    <recommendedName>
        <fullName evidence="4">Alpha-amylase</fullName>
    </recommendedName>
</protein>
<comment type="caution">
    <text evidence="2">The sequence shown here is derived from an EMBL/GenBank/DDBJ whole genome shotgun (WGS) entry which is preliminary data.</text>
</comment>
<dbReference type="AlphaFoldDB" id="A0AAP5M9Z7"/>
<gene>
    <name evidence="2" type="ORF">G7B40_016945</name>
</gene>
<reference evidence="3" key="1">
    <citation type="journal article" date="2021" name="Science">
        <title>Hunting the eagle killer: A cyanobacterial neurotoxin causes vacuolar myelinopathy.</title>
        <authorList>
            <person name="Breinlinger S."/>
            <person name="Phillips T.J."/>
            <person name="Haram B.N."/>
            <person name="Mares J."/>
            <person name="Martinez Yerena J.A."/>
            <person name="Hrouzek P."/>
            <person name="Sobotka R."/>
            <person name="Henderson W.M."/>
            <person name="Schmieder P."/>
            <person name="Williams S.M."/>
            <person name="Lauderdale J.D."/>
            <person name="Wilde H.D."/>
            <person name="Gerrin W."/>
            <person name="Kust A."/>
            <person name="Washington J.W."/>
            <person name="Wagner C."/>
            <person name="Geier B."/>
            <person name="Liebeke M."/>
            <person name="Enke H."/>
            <person name="Niedermeyer T.H.J."/>
            <person name="Wilde S.B."/>
        </authorList>
    </citation>
    <scope>NUCLEOTIDE SEQUENCE [LARGE SCALE GENOMIC DNA]</scope>
    <source>
        <strain evidence="3">Thurmond2011</strain>
    </source>
</reference>